<dbReference type="Proteomes" id="UP001596500">
    <property type="component" value="Unassembled WGS sequence"/>
</dbReference>
<dbReference type="RefSeq" id="WP_379863511.1">
    <property type="nucleotide sequence ID" value="NZ_JBHTBW010000007.1"/>
</dbReference>
<comment type="caution">
    <text evidence="1">The sequence shown here is derived from an EMBL/GenBank/DDBJ whole genome shotgun (WGS) entry which is preliminary data.</text>
</comment>
<evidence type="ECO:0000313" key="1">
    <source>
        <dbReference type="EMBL" id="MFC7440268.1"/>
    </source>
</evidence>
<proteinExistence type="predicted"/>
<protein>
    <submittedName>
        <fullName evidence="1">Uncharacterized protein</fullName>
    </submittedName>
</protein>
<dbReference type="EMBL" id="JBHTBW010000007">
    <property type="protein sequence ID" value="MFC7440268.1"/>
    <property type="molecule type" value="Genomic_DNA"/>
</dbReference>
<gene>
    <name evidence="1" type="ORF">ACFQNG_03700</name>
</gene>
<keyword evidence="2" id="KW-1185">Reference proteome</keyword>
<name>A0ABW2RH00_9BACL</name>
<reference evidence="2" key="1">
    <citation type="journal article" date="2019" name="Int. J. Syst. Evol. Microbiol.">
        <title>The Global Catalogue of Microorganisms (GCM) 10K type strain sequencing project: providing services to taxonomists for standard genome sequencing and annotation.</title>
        <authorList>
            <consortium name="The Broad Institute Genomics Platform"/>
            <consortium name="The Broad Institute Genome Sequencing Center for Infectious Disease"/>
            <person name="Wu L."/>
            <person name="Ma J."/>
        </authorList>
    </citation>
    <scope>NUCLEOTIDE SEQUENCE [LARGE SCALE GENOMIC DNA]</scope>
    <source>
        <strain evidence="2">CGMCC 1.12942</strain>
    </source>
</reference>
<organism evidence="1 2">
    <name type="scientific">Laceyella putida</name>
    <dbReference type="NCBI Taxonomy" id="110101"/>
    <lineage>
        <taxon>Bacteria</taxon>
        <taxon>Bacillati</taxon>
        <taxon>Bacillota</taxon>
        <taxon>Bacilli</taxon>
        <taxon>Bacillales</taxon>
        <taxon>Thermoactinomycetaceae</taxon>
        <taxon>Laceyella</taxon>
    </lineage>
</organism>
<evidence type="ECO:0000313" key="2">
    <source>
        <dbReference type="Proteomes" id="UP001596500"/>
    </source>
</evidence>
<sequence length="57" mass="6061">MRSIVLKIVSLSNPIKGLPGNADFHPTIETVGFQSAKICKITNAGPDQKASHAQQSD</sequence>
<accession>A0ABW2RH00</accession>